<feature type="active site" evidence="9">
    <location>
        <position position="106"/>
    </location>
</feature>
<dbReference type="AlphaFoldDB" id="A0A2G6E700"/>
<keyword evidence="7 9" id="KW-1133">Transmembrane helix</keyword>
<keyword evidence="8 9" id="KW-0472">Membrane</keyword>
<accession>A0A2G6E700</accession>
<dbReference type="GO" id="GO:0005886">
    <property type="term" value="C:plasma membrane"/>
    <property type="evidence" value="ECO:0007669"/>
    <property type="project" value="UniProtKB-SubCell"/>
</dbReference>
<evidence type="ECO:0000256" key="10">
    <source>
        <dbReference type="RuleBase" id="RU000594"/>
    </source>
</evidence>
<keyword evidence="5 9" id="KW-0064">Aspartyl protease</keyword>
<keyword evidence="2 9" id="KW-1003">Cell membrane</keyword>
<dbReference type="EC" id="3.4.23.36" evidence="9"/>
<evidence type="ECO:0000256" key="11">
    <source>
        <dbReference type="RuleBase" id="RU004181"/>
    </source>
</evidence>
<evidence type="ECO:0000256" key="4">
    <source>
        <dbReference type="ARBA" id="ARBA00022692"/>
    </source>
</evidence>
<comment type="caution">
    <text evidence="12">The sequence shown here is derived from an EMBL/GenBank/DDBJ whole genome shotgun (WGS) entry which is preliminary data.</text>
</comment>
<comment type="caution">
    <text evidence="9">Lacks conserved residue(s) required for the propagation of feature annotation.</text>
</comment>
<evidence type="ECO:0000256" key="9">
    <source>
        <dbReference type="HAMAP-Rule" id="MF_00161"/>
    </source>
</evidence>
<keyword evidence="3 9" id="KW-0645">Protease</keyword>
<dbReference type="HAMAP" id="MF_00161">
    <property type="entry name" value="LspA"/>
    <property type="match status" value="1"/>
</dbReference>
<dbReference type="Pfam" id="PF01252">
    <property type="entry name" value="Peptidase_A8"/>
    <property type="match status" value="1"/>
</dbReference>
<keyword evidence="6 9" id="KW-0378">Hydrolase</keyword>
<evidence type="ECO:0000313" key="13">
    <source>
        <dbReference type="Proteomes" id="UP000229740"/>
    </source>
</evidence>
<comment type="function">
    <text evidence="9 10">This protein specifically catalyzes the removal of signal peptides from prolipoproteins.</text>
</comment>
<feature type="transmembrane region" description="Helical" evidence="9">
    <location>
        <begin position="79"/>
        <end position="96"/>
    </location>
</feature>
<feature type="active site" evidence="9">
    <location>
        <position position="127"/>
    </location>
</feature>
<dbReference type="EMBL" id="PDPS01000025">
    <property type="protein sequence ID" value="PID57870.1"/>
    <property type="molecule type" value="Genomic_DNA"/>
</dbReference>
<evidence type="ECO:0000313" key="12">
    <source>
        <dbReference type="EMBL" id="PID57870.1"/>
    </source>
</evidence>
<evidence type="ECO:0000256" key="3">
    <source>
        <dbReference type="ARBA" id="ARBA00022670"/>
    </source>
</evidence>
<organism evidence="12 13">
    <name type="scientific">candidate division KSB3 bacterium</name>
    <dbReference type="NCBI Taxonomy" id="2044937"/>
    <lineage>
        <taxon>Bacteria</taxon>
        <taxon>candidate division KSB3</taxon>
    </lineage>
</organism>
<evidence type="ECO:0000256" key="1">
    <source>
        <dbReference type="ARBA" id="ARBA00006139"/>
    </source>
</evidence>
<evidence type="ECO:0000256" key="6">
    <source>
        <dbReference type="ARBA" id="ARBA00022801"/>
    </source>
</evidence>
<reference evidence="12 13" key="1">
    <citation type="submission" date="2017-10" db="EMBL/GenBank/DDBJ databases">
        <title>Novel microbial diversity and functional potential in the marine mammal oral microbiome.</title>
        <authorList>
            <person name="Dudek N.K."/>
            <person name="Sun C.L."/>
            <person name="Burstein D."/>
            <person name="Kantor R.S."/>
            <person name="Aliaga Goltsman D.S."/>
            <person name="Bik E.M."/>
            <person name="Thomas B.C."/>
            <person name="Banfield J.F."/>
            <person name="Relman D.A."/>
        </authorList>
    </citation>
    <scope>NUCLEOTIDE SEQUENCE [LARGE SCALE GENOMIC DNA]</scope>
    <source>
        <strain evidence="12">DOLZORAL124_49_17</strain>
    </source>
</reference>
<dbReference type="PROSITE" id="PS00855">
    <property type="entry name" value="SPASE_II"/>
    <property type="match status" value="1"/>
</dbReference>
<keyword evidence="4 9" id="KW-0812">Transmembrane</keyword>
<evidence type="ECO:0000256" key="7">
    <source>
        <dbReference type="ARBA" id="ARBA00022989"/>
    </source>
</evidence>
<comment type="pathway">
    <text evidence="9">Protein modification; lipoprotein biosynthesis (signal peptide cleavage).</text>
</comment>
<dbReference type="PRINTS" id="PR00781">
    <property type="entry name" value="LIPOSIGPTASE"/>
</dbReference>
<evidence type="ECO:0000256" key="8">
    <source>
        <dbReference type="ARBA" id="ARBA00023136"/>
    </source>
</evidence>
<dbReference type="PANTHER" id="PTHR33695">
    <property type="entry name" value="LIPOPROTEIN SIGNAL PEPTIDASE"/>
    <property type="match status" value="1"/>
</dbReference>
<sequence>MFSLAVFVIAADQFSKMWIDRVKPFIEVIPGFFNITYVRNPGAAFGILQGRQYLLAIISSIAGLVLIAMLLREDEKKKVLLLSLSLVLGGTIGNLIDRLRFGYVIDFLDVYVSFGREHHWPSFNIADSAISCGVVLLICAMLVDECACSKQKVSPSDQNTP</sequence>
<name>A0A2G6E700_9BACT</name>
<dbReference type="GO" id="GO:0006508">
    <property type="term" value="P:proteolysis"/>
    <property type="evidence" value="ECO:0007669"/>
    <property type="project" value="UniProtKB-KW"/>
</dbReference>
<evidence type="ECO:0000256" key="2">
    <source>
        <dbReference type="ARBA" id="ARBA00022475"/>
    </source>
</evidence>
<proteinExistence type="inferred from homology"/>
<comment type="similarity">
    <text evidence="1 9 11">Belongs to the peptidase A8 family.</text>
</comment>
<comment type="subcellular location">
    <subcellularLocation>
        <location evidence="9">Cell membrane</location>
        <topology evidence="9">Multi-pass membrane protein</topology>
    </subcellularLocation>
</comment>
<protein>
    <recommendedName>
        <fullName evidence="9">Lipoprotein signal peptidase</fullName>
        <ecNumber evidence="9">3.4.23.36</ecNumber>
    </recommendedName>
    <alternativeName>
        <fullName evidence="9">Prolipoprotein signal peptidase</fullName>
    </alternativeName>
    <alternativeName>
        <fullName evidence="9">Signal peptidase II</fullName>
        <shortName evidence="9">SPase II</shortName>
    </alternativeName>
</protein>
<dbReference type="UniPathway" id="UPA00665"/>
<dbReference type="InterPro" id="IPR001872">
    <property type="entry name" value="Peptidase_A8"/>
</dbReference>
<feature type="transmembrane region" description="Helical" evidence="9">
    <location>
        <begin position="123"/>
        <end position="143"/>
    </location>
</feature>
<dbReference type="GO" id="GO:0004190">
    <property type="term" value="F:aspartic-type endopeptidase activity"/>
    <property type="evidence" value="ECO:0007669"/>
    <property type="project" value="UniProtKB-UniRule"/>
</dbReference>
<evidence type="ECO:0000256" key="5">
    <source>
        <dbReference type="ARBA" id="ARBA00022750"/>
    </source>
</evidence>
<dbReference type="Proteomes" id="UP000229740">
    <property type="component" value="Unassembled WGS sequence"/>
</dbReference>
<gene>
    <name evidence="9 12" type="primary">lspA</name>
    <name evidence="12" type="ORF">CSB45_06540</name>
</gene>
<dbReference type="PANTHER" id="PTHR33695:SF1">
    <property type="entry name" value="LIPOPROTEIN SIGNAL PEPTIDASE"/>
    <property type="match status" value="1"/>
</dbReference>
<feature type="transmembrane region" description="Helical" evidence="9">
    <location>
        <begin position="53"/>
        <end position="72"/>
    </location>
</feature>
<dbReference type="NCBIfam" id="TIGR00077">
    <property type="entry name" value="lspA"/>
    <property type="match status" value="1"/>
</dbReference>
<comment type="catalytic activity">
    <reaction evidence="9 10">
        <text>Release of signal peptides from bacterial membrane prolipoproteins. Hydrolyzes -Xaa-Yaa-Zaa-|-(S,diacylglyceryl)Cys-, in which Xaa is hydrophobic (preferably Leu), and Yaa (Ala or Ser) and Zaa (Gly or Ala) have small, neutral side chains.</text>
        <dbReference type="EC" id="3.4.23.36"/>
    </reaction>
</comment>